<dbReference type="Pfam" id="PF04294">
    <property type="entry name" value="VanW"/>
    <property type="match status" value="1"/>
</dbReference>
<sequence>MSGLIAADLRERMESVAREVAGPAYRRAKREWQWRRCGADLDLAVGATEDYPYAVMQHSTPMLRELQGLPMQLQHNKITNLRLAVAPLDGRVLRPGQRLSFWKFVRNPTAKRGYLEGVVLDDGVLRPGVGGGLCQLTNLIYWMTLHTPLTVVERWRHTYDVFPDNNRTQPFASGATCAYPALDLQIENRTAAAYRLSLSVGETHLVGAWSSDLPPREHYRIYEAAHVITNDAPRVYTRRNIVRRKVIGPDGVETADELACENHAQMMYEPFLPPAPVRDQIGQQ</sequence>
<organism evidence="1 2">
    <name type="scientific">Nostocoides australiense Ben110</name>
    <dbReference type="NCBI Taxonomy" id="1193182"/>
    <lineage>
        <taxon>Bacteria</taxon>
        <taxon>Bacillati</taxon>
        <taxon>Actinomycetota</taxon>
        <taxon>Actinomycetes</taxon>
        <taxon>Micrococcales</taxon>
        <taxon>Intrasporangiaceae</taxon>
        <taxon>Nostocoides</taxon>
    </lineage>
</organism>
<gene>
    <name evidence="1" type="ORF">BN11_1880005</name>
</gene>
<name>W6JVG8_9MICO</name>
<comment type="caution">
    <text evidence="1">The sequence shown here is derived from an EMBL/GenBank/DDBJ whole genome shotgun (WGS) entry which is preliminary data.</text>
</comment>
<dbReference type="PANTHER" id="PTHR35788:SF1">
    <property type="entry name" value="EXPORTED PROTEIN"/>
    <property type="match status" value="1"/>
</dbReference>
<dbReference type="Proteomes" id="UP000035763">
    <property type="component" value="Unassembled WGS sequence"/>
</dbReference>
<dbReference type="EMBL" id="CAJA01000099">
    <property type="protein sequence ID" value="CCH72671.1"/>
    <property type="molecule type" value="Genomic_DNA"/>
</dbReference>
<dbReference type="AlphaFoldDB" id="W6JVG8"/>
<dbReference type="PANTHER" id="PTHR35788">
    <property type="entry name" value="EXPORTED PROTEIN-RELATED"/>
    <property type="match status" value="1"/>
</dbReference>
<dbReference type="InterPro" id="IPR052913">
    <property type="entry name" value="Glycopeptide_resist_protein"/>
</dbReference>
<reference evidence="1 2" key="1">
    <citation type="journal article" date="2013" name="ISME J.">
        <title>A metabolic model for members of the genus Tetrasphaera involved in enhanced biological phosphorus removal.</title>
        <authorList>
            <person name="Kristiansen R."/>
            <person name="Nguyen H.T.T."/>
            <person name="Saunders A.M."/>
            <person name="Nielsen J.L."/>
            <person name="Wimmer R."/>
            <person name="Le V.Q."/>
            <person name="McIlroy S.J."/>
            <person name="Petrovski S."/>
            <person name="Seviour R.J."/>
            <person name="Calteau A."/>
            <person name="Nielsen K.L."/>
            <person name="Nielsen P.H."/>
        </authorList>
    </citation>
    <scope>NUCLEOTIDE SEQUENCE [LARGE SCALE GENOMIC DNA]</scope>
    <source>
        <strain evidence="1 2">Ben110</strain>
    </source>
</reference>
<dbReference type="STRING" id="1193182.BN11_1880005"/>
<dbReference type="RefSeq" id="WP_201329256.1">
    <property type="nucleotide sequence ID" value="NZ_HG764815.1"/>
</dbReference>
<protein>
    <submittedName>
        <fullName evidence="1">VanW family protein</fullName>
    </submittedName>
</protein>
<accession>W6JVG8</accession>
<keyword evidence="2" id="KW-1185">Reference proteome</keyword>
<evidence type="ECO:0000313" key="2">
    <source>
        <dbReference type="Proteomes" id="UP000035763"/>
    </source>
</evidence>
<dbReference type="InterPro" id="IPR007391">
    <property type="entry name" value="Vancomycin_resist_VanW"/>
</dbReference>
<proteinExistence type="predicted"/>
<evidence type="ECO:0000313" key="1">
    <source>
        <dbReference type="EMBL" id="CCH72671.1"/>
    </source>
</evidence>